<evidence type="ECO:0000259" key="2">
    <source>
        <dbReference type="Pfam" id="PF11127"/>
    </source>
</evidence>
<dbReference type="RefSeq" id="WP_129542733.1">
    <property type="nucleotide sequence ID" value="NZ_CP031555.1"/>
</dbReference>
<keyword evidence="1" id="KW-0812">Transmembrane</keyword>
<sequence length="84" mass="8842">MANVGTLDRVVRAIAGVVLLAIPFVSAAPEGGGMAYGVYGWVMIAAGVVMLATAALRFCPLYMLFGLRTCPLSMYGRPSESKEN</sequence>
<evidence type="ECO:0000256" key="1">
    <source>
        <dbReference type="SAM" id="Phobius"/>
    </source>
</evidence>
<dbReference type="Pfam" id="PF11127">
    <property type="entry name" value="YgaP-like_TM"/>
    <property type="match status" value="1"/>
</dbReference>
<feature type="domain" description="Inner membrane protein YgaP-like transmembrane" evidence="2">
    <location>
        <begin position="1"/>
        <end position="71"/>
    </location>
</feature>
<name>A0ABM6XZV2_9PROT</name>
<evidence type="ECO:0000313" key="3">
    <source>
        <dbReference type="EMBL" id="AXO15202.1"/>
    </source>
</evidence>
<organism evidence="3 4">
    <name type="scientific">Thalassospira indica</name>
    <dbReference type="NCBI Taxonomy" id="1891279"/>
    <lineage>
        <taxon>Bacteria</taxon>
        <taxon>Pseudomonadati</taxon>
        <taxon>Pseudomonadota</taxon>
        <taxon>Alphaproteobacteria</taxon>
        <taxon>Rhodospirillales</taxon>
        <taxon>Thalassospiraceae</taxon>
        <taxon>Thalassospira</taxon>
    </lineage>
</organism>
<reference evidence="3 4" key="1">
    <citation type="submission" date="2018-08" db="EMBL/GenBank/DDBJ databases">
        <title>Complete genome sequence of type strain Thalassospira indica MCCC 1A01103T, isolated from isolated from deep seawater of the Indian Ocean.</title>
        <authorList>
            <person name="Liu Y."/>
        </authorList>
    </citation>
    <scope>NUCLEOTIDE SEQUENCE [LARGE SCALE GENOMIC DNA]</scope>
    <source>
        <strain evidence="3 4">PB8BT</strain>
    </source>
</reference>
<keyword evidence="1" id="KW-1133">Transmembrane helix</keyword>
<dbReference type="InterPro" id="IPR021309">
    <property type="entry name" value="YgaP-like_TM"/>
</dbReference>
<evidence type="ECO:0000313" key="4">
    <source>
        <dbReference type="Proteomes" id="UP000256971"/>
    </source>
</evidence>
<dbReference type="Proteomes" id="UP000256971">
    <property type="component" value="Chromosome"/>
</dbReference>
<keyword evidence="1" id="KW-0472">Membrane</keyword>
<gene>
    <name evidence="3" type="ORF">DY252_13915</name>
</gene>
<dbReference type="EMBL" id="CP031555">
    <property type="protein sequence ID" value="AXO15202.1"/>
    <property type="molecule type" value="Genomic_DNA"/>
</dbReference>
<feature type="transmembrane region" description="Helical" evidence="1">
    <location>
        <begin position="37"/>
        <end position="59"/>
    </location>
</feature>
<proteinExistence type="predicted"/>
<keyword evidence="4" id="KW-1185">Reference proteome</keyword>
<protein>
    <submittedName>
        <fullName evidence="3">DUF2892 domain-containing protein</fullName>
    </submittedName>
</protein>
<accession>A0ABM6XZV2</accession>